<dbReference type="GO" id="GO:0051707">
    <property type="term" value="P:response to other organism"/>
    <property type="evidence" value="ECO:0007669"/>
    <property type="project" value="UniProtKB-ARBA"/>
</dbReference>
<evidence type="ECO:0000313" key="3">
    <source>
        <dbReference type="Proteomes" id="UP000466442"/>
    </source>
</evidence>
<dbReference type="AlphaFoldDB" id="A0A6A4J910"/>
<evidence type="ECO:0000259" key="1">
    <source>
        <dbReference type="Pfam" id="PF01097"/>
    </source>
</evidence>
<sequence>MKFILILSVVAVCGFVAVSSQEEKYLEVEPGTIDDAVVVSPIPLIRQRRFTCDVGGFACNLHCQWKGYAKGSCRSSICHCNDYSG</sequence>
<evidence type="ECO:0000313" key="2">
    <source>
        <dbReference type="EMBL" id="KAF6199558.1"/>
    </source>
</evidence>
<dbReference type="OrthoDB" id="10623489at2759"/>
<feature type="domain" description="Invertebrate defensins family profile" evidence="1">
    <location>
        <begin position="49"/>
        <end position="80"/>
    </location>
</feature>
<accession>A0A6A4J910</accession>
<gene>
    <name evidence="2" type="ORF">GE061_007584</name>
</gene>
<dbReference type="EMBL" id="WIXP02000015">
    <property type="protein sequence ID" value="KAF6199558.1"/>
    <property type="molecule type" value="Genomic_DNA"/>
</dbReference>
<comment type="caution">
    <text evidence="2">The sequence shown here is derived from an EMBL/GenBank/DDBJ whole genome shotgun (WGS) entry which is preliminary data.</text>
</comment>
<dbReference type="Gene3D" id="3.30.30.10">
    <property type="entry name" value="Knottin, scorpion toxin-like"/>
    <property type="match status" value="1"/>
</dbReference>
<dbReference type="GO" id="GO:0006952">
    <property type="term" value="P:defense response"/>
    <property type="evidence" value="ECO:0007669"/>
    <property type="project" value="InterPro"/>
</dbReference>
<protein>
    <recommendedName>
        <fullName evidence="1">Invertebrate defensins family profile domain-containing protein</fullName>
    </recommendedName>
</protein>
<dbReference type="Pfam" id="PF01097">
    <property type="entry name" value="Defensin_2"/>
    <property type="match status" value="1"/>
</dbReference>
<dbReference type="InterPro" id="IPR036574">
    <property type="entry name" value="Scorpion_toxin-like_sf"/>
</dbReference>
<dbReference type="Proteomes" id="UP000466442">
    <property type="component" value="Unassembled WGS sequence"/>
</dbReference>
<name>A0A6A4J910_APOLU</name>
<proteinExistence type="predicted"/>
<organism evidence="2 3">
    <name type="scientific">Apolygus lucorum</name>
    <name type="common">Small green plant bug</name>
    <name type="synonym">Lygocoris lucorum</name>
    <dbReference type="NCBI Taxonomy" id="248454"/>
    <lineage>
        <taxon>Eukaryota</taxon>
        <taxon>Metazoa</taxon>
        <taxon>Ecdysozoa</taxon>
        <taxon>Arthropoda</taxon>
        <taxon>Hexapoda</taxon>
        <taxon>Insecta</taxon>
        <taxon>Pterygota</taxon>
        <taxon>Neoptera</taxon>
        <taxon>Paraneoptera</taxon>
        <taxon>Hemiptera</taxon>
        <taxon>Heteroptera</taxon>
        <taxon>Panheteroptera</taxon>
        <taxon>Cimicomorpha</taxon>
        <taxon>Miridae</taxon>
        <taxon>Mirini</taxon>
        <taxon>Apolygus</taxon>
    </lineage>
</organism>
<keyword evidence="3" id="KW-1185">Reference proteome</keyword>
<reference evidence="2" key="1">
    <citation type="journal article" date="2021" name="Mol. Ecol. Resour.">
        <title>Apolygus lucorum genome provides insights into omnivorousness and mesophyll feeding.</title>
        <authorList>
            <person name="Liu Y."/>
            <person name="Liu H."/>
            <person name="Wang H."/>
            <person name="Huang T."/>
            <person name="Liu B."/>
            <person name="Yang B."/>
            <person name="Yin L."/>
            <person name="Li B."/>
            <person name="Zhang Y."/>
            <person name="Zhang S."/>
            <person name="Jiang F."/>
            <person name="Zhang X."/>
            <person name="Ren Y."/>
            <person name="Wang B."/>
            <person name="Wang S."/>
            <person name="Lu Y."/>
            <person name="Wu K."/>
            <person name="Fan W."/>
            <person name="Wang G."/>
        </authorList>
    </citation>
    <scope>NUCLEOTIDE SEQUENCE</scope>
    <source>
        <strain evidence="2">12Hb</strain>
    </source>
</reference>
<dbReference type="InterPro" id="IPR001542">
    <property type="entry name" value="Defensin_invertebrate/fungal"/>
</dbReference>